<dbReference type="eggNOG" id="KOG1426">
    <property type="taxonomic scope" value="Eukaryota"/>
</dbReference>
<evidence type="ECO:0000313" key="4">
    <source>
        <dbReference type="EMBL" id="EDO28160.1"/>
    </source>
</evidence>
<dbReference type="Proteomes" id="UP000001593">
    <property type="component" value="Unassembled WGS sequence"/>
</dbReference>
<feature type="repeat" description="RCC1" evidence="2">
    <location>
        <begin position="1"/>
        <end position="52"/>
    </location>
</feature>
<accession>A7T792</accession>
<evidence type="ECO:0000313" key="5">
    <source>
        <dbReference type="Proteomes" id="UP000001593"/>
    </source>
</evidence>
<feature type="non-terminal residue" evidence="4">
    <location>
        <position position="112"/>
    </location>
</feature>
<feature type="region of interest" description="Disordered" evidence="3">
    <location>
        <begin position="42"/>
        <end position="77"/>
    </location>
</feature>
<dbReference type="InterPro" id="IPR000408">
    <property type="entry name" value="Reg_chr_condens"/>
</dbReference>
<evidence type="ECO:0000256" key="2">
    <source>
        <dbReference type="PROSITE-ProRule" id="PRU00235"/>
    </source>
</evidence>
<dbReference type="SUPFAM" id="SSF50985">
    <property type="entry name" value="RCC1/BLIP-II"/>
    <property type="match status" value="1"/>
</dbReference>
<dbReference type="InterPro" id="IPR009091">
    <property type="entry name" value="RCC1/BLIP-II"/>
</dbReference>
<feature type="compositionally biased region" description="Pro residues" evidence="3">
    <location>
        <begin position="51"/>
        <end position="63"/>
    </location>
</feature>
<dbReference type="EMBL" id="DS471943">
    <property type="protein sequence ID" value="EDO28160.1"/>
    <property type="molecule type" value="Genomic_DNA"/>
</dbReference>
<protein>
    <submittedName>
        <fullName evidence="4">Uncharacterized protein</fullName>
    </submittedName>
</protein>
<dbReference type="Gene3D" id="2.130.10.30">
    <property type="entry name" value="Regulator of chromosome condensation 1/beta-lactamase-inhibitor protein II"/>
    <property type="match status" value="1"/>
</dbReference>
<dbReference type="InterPro" id="IPR051625">
    <property type="entry name" value="Signaling_Regulatory_Domain"/>
</dbReference>
<proteinExistence type="predicted"/>
<dbReference type="PANTHER" id="PTHR22872:SF6">
    <property type="entry name" value="E3 UBIQUITIN-PROTEIN LIGASE HERC1-RELATED"/>
    <property type="match status" value="1"/>
</dbReference>
<keyword evidence="5" id="KW-1185">Reference proteome</keyword>
<dbReference type="InParanoid" id="A7T792"/>
<sequence>GEVWGWGSNVDGQLGLGHSNAQREPCVIPDLKGKNIRQISAGRNHSAAWTAPPPPPRFPPGAPLPLQLGHPEHTPPQFPALAEVSTVAVRARLRVLHHFSDLVYSSWKMFSL</sequence>
<dbReference type="AlphaFoldDB" id="A7T792"/>
<keyword evidence="1" id="KW-0677">Repeat</keyword>
<dbReference type="PANTHER" id="PTHR22872">
    <property type="entry name" value="BTK-BINDING PROTEIN-RELATED"/>
    <property type="match status" value="1"/>
</dbReference>
<evidence type="ECO:0000256" key="1">
    <source>
        <dbReference type="ARBA" id="ARBA00022737"/>
    </source>
</evidence>
<dbReference type="Pfam" id="PF00415">
    <property type="entry name" value="RCC1"/>
    <property type="match status" value="1"/>
</dbReference>
<organism evidence="4 5">
    <name type="scientific">Nematostella vectensis</name>
    <name type="common">Starlet sea anemone</name>
    <dbReference type="NCBI Taxonomy" id="45351"/>
    <lineage>
        <taxon>Eukaryota</taxon>
        <taxon>Metazoa</taxon>
        <taxon>Cnidaria</taxon>
        <taxon>Anthozoa</taxon>
        <taxon>Hexacorallia</taxon>
        <taxon>Actiniaria</taxon>
        <taxon>Edwardsiidae</taxon>
        <taxon>Nematostella</taxon>
    </lineage>
</organism>
<dbReference type="PhylomeDB" id="A7T792"/>
<dbReference type="STRING" id="45351.A7T792"/>
<feature type="non-terminal residue" evidence="4">
    <location>
        <position position="1"/>
    </location>
</feature>
<evidence type="ECO:0000256" key="3">
    <source>
        <dbReference type="SAM" id="MobiDB-lite"/>
    </source>
</evidence>
<dbReference type="HOGENOM" id="CLU_145778_0_0_1"/>
<reference evidence="4 5" key="1">
    <citation type="journal article" date="2007" name="Science">
        <title>Sea anemone genome reveals ancestral eumetazoan gene repertoire and genomic organization.</title>
        <authorList>
            <person name="Putnam N.H."/>
            <person name="Srivastava M."/>
            <person name="Hellsten U."/>
            <person name="Dirks B."/>
            <person name="Chapman J."/>
            <person name="Salamov A."/>
            <person name="Terry A."/>
            <person name="Shapiro H."/>
            <person name="Lindquist E."/>
            <person name="Kapitonov V.V."/>
            <person name="Jurka J."/>
            <person name="Genikhovich G."/>
            <person name="Grigoriev I.V."/>
            <person name="Lucas S.M."/>
            <person name="Steele R.E."/>
            <person name="Finnerty J.R."/>
            <person name="Technau U."/>
            <person name="Martindale M.Q."/>
            <person name="Rokhsar D.S."/>
        </authorList>
    </citation>
    <scope>NUCLEOTIDE SEQUENCE [LARGE SCALE GENOMIC DNA]</scope>
    <source>
        <strain evidence="5">CH2 X CH6</strain>
    </source>
</reference>
<name>A7T792_NEMVE</name>
<gene>
    <name evidence="4" type="ORF">NEMVEDRAFT_v1g4949</name>
</gene>
<dbReference type="PROSITE" id="PS50012">
    <property type="entry name" value="RCC1_3"/>
    <property type="match status" value="1"/>
</dbReference>